<feature type="compositionally biased region" description="Polar residues" evidence="1">
    <location>
        <begin position="152"/>
        <end position="180"/>
    </location>
</feature>
<protein>
    <submittedName>
        <fullName evidence="2">Uncharacterized protein</fullName>
    </submittedName>
</protein>
<feature type="compositionally biased region" description="Basic and acidic residues" evidence="1">
    <location>
        <begin position="202"/>
        <end position="215"/>
    </location>
</feature>
<evidence type="ECO:0000313" key="2">
    <source>
        <dbReference type="EMBL" id="OXV09972.1"/>
    </source>
</evidence>
<feature type="compositionally biased region" description="Polar residues" evidence="1">
    <location>
        <begin position="637"/>
        <end position="652"/>
    </location>
</feature>
<feature type="compositionally biased region" description="Low complexity" evidence="1">
    <location>
        <begin position="230"/>
        <end position="239"/>
    </location>
</feature>
<name>A0A232M0T8_9EURO</name>
<evidence type="ECO:0000256" key="1">
    <source>
        <dbReference type="SAM" id="MobiDB-lite"/>
    </source>
</evidence>
<gene>
    <name evidence="2" type="ORF">Egran_02265</name>
</gene>
<feature type="region of interest" description="Disordered" evidence="1">
    <location>
        <begin position="320"/>
        <end position="354"/>
    </location>
</feature>
<feature type="region of interest" description="Disordered" evidence="1">
    <location>
        <begin position="1"/>
        <end position="47"/>
    </location>
</feature>
<accession>A0A232M0T8</accession>
<dbReference type="EMBL" id="NPHW01003204">
    <property type="protein sequence ID" value="OXV09972.1"/>
    <property type="molecule type" value="Genomic_DNA"/>
</dbReference>
<keyword evidence="3" id="KW-1185">Reference proteome</keyword>
<feature type="region of interest" description="Disordered" evidence="1">
    <location>
        <begin position="930"/>
        <end position="1058"/>
    </location>
</feature>
<comment type="caution">
    <text evidence="2">The sequence shown here is derived from an EMBL/GenBank/DDBJ whole genome shotgun (WGS) entry which is preliminary data.</text>
</comment>
<feature type="compositionally biased region" description="Basic and acidic residues" evidence="1">
    <location>
        <begin position="1014"/>
        <end position="1043"/>
    </location>
</feature>
<feature type="region of interest" description="Disordered" evidence="1">
    <location>
        <begin position="122"/>
        <end position="262"/>
    </location>
</feature>
<feature type="compositionally biased region" description="Polar residues" evidence="1">
    <location>
        <begin position="220"/>
        <end position="229"/>
    </location>
</feature>
<dbReference type="AlphaFoldDB" id="A0A232M0T8"/>
<organism evidence="2 3">
    <name type="scientific">Elaphomyces granulatus</name>
    <dbReference type="NCBI Taxonomy" id="519963"/>
    <lineage>
        <taxon>Eukaryota</taxon>
        <taxon>Fungi</taxon>
        <taxon>Dikarya</taxon>
        <taxon>Ascomycota</taxon>
        <taxon>Pezizomycotina</taxon>
        <taxon>Eurotiomycetes</taxon>
        <taxon>Eurotiomycetidae</taxon>
        <taxon>Eurotiales</taxon>
        <taxon>Elaphomycetaceae</taxon>
        <taxon>Elaphomyces</taxon>
    </lineage>
</organism>
<sequence>MSSEGEIDCTPPVIIKQSYSVPPTPKASESPLHAMKRSRSYSNLNTENEAKKLKRLIGGDTSLRGDGFLAPTASVITNNGRKQLQTRDCQNDERELSQSQISVNGITSGTTHRCLKLKIMNSGSTKIKPGHETPKRHPQPSRSKASGDARKSISSANNVPQSNDIYASIFQSPTPSSAGSGHSGNKGPKTQGKVFPRGGRQSGEDGLKGSEKTAPVEDYVQTSAAITPKSTSSLRNQLRSSRRSHRSRYSPPFSSAGEPDNEIANADEVAILARVKGFHDHGFQEMNAPCTPEPKSSVIAGAGFNLNAATDKLRSMRIVSRHSQDIGSPGLSNSSRLNQEAMEQDSYSSPDISSSFVELGSPSNLPLQLRQNSTISSFDIQFDSEVSNYPWNRNPIAFAIWIAQKVENIGNESHPQNVSSESGKVASPQKLMSPFRSNNDGAVNIFGVSPGKVRNHQFNGVQRHPKMALARSQRSKDTAGNAGLSFMDPSSTVTFEKMIDLQAKKIAPKIQHLAPFNPGFSDVYWNKKAKELRLHKDTVTAGKLLTNVLPALISQEESHKRQSATNTLIHVLDREMVDSPRFMEALQVLSTHRELLQGAKEISAQVSANEVLIDFDSGNMDRSLSFDGHRSVENGFSIPSPSSFSTGNSAAARTSRRIRKPTAKAIESLQQKPKARKRKTESSKFIPPAIGQAPNNEHLVLTPVAPFEHQDNTVTSDPNASHEPSGTFLPYSTEEEYLANQLFELASAAFAPDSEISRNEEVNIERIKEEYYASRQVTVHPNPTETATVSVASTKEHSLGELSFLDHPNLSRPWTDDYGWTHTGHVNEFGEEYVLVPDTYVWIRPNHNHTDSTLFQLAPRLKSCEQAENDRIYGFPPLLGERNLPSGNPHEGSVEDVELETSKIKAREAAVQRGLIVDRSMSLASIEAKIKEHDNPGSSKGGRPSLRLILVDSRTGERRQTGISPKISWRRQTIHDTTGVSEGATKTPKLQTRLLSDDDVTPKPKQRSLVNSHPQEKRRLHANADKNTERRRPSRLRRGDPFRRPKGTPLKSVKSSKS</sequence>
<evidence type="ECO:0000313" key="3">
    <source>
        <dbReference type="Proteomes" id="UP000243515"/>
    </source>
</evidence>
<dbReference type="Proteomes" id="UP000243515">
    <property type="component" value="Unassembled WGS sequence"/>
</dbReference>
<dbReference type="OrthoDB" id="4505596at2759"/>
<reference evidence="2 3" key="1">
    <citation type="journal article" date="2015" name="Environ. Microbiol.">
        <title>Metagenome sequence of Elaphomyces granulatus from sporocarp tissue reveals Ascomycota ectomycorrhizal fingerprints of genome expansion and a Proteobacteria-rich microbiome.</title>
        <authorList>
            <person name="Quandt C.A."/>
            <person name="Kohler A."/>
            <person name="Hesse C.N."/>
            <person name="Sharpton T.J."/>
            <person name="Martin F."/>
            <person name="Spatafora J.W."/>
        </authorList>
    </citation>
    <scope>NUCLEOTIDE SEQUENCE [LARGE SCALE GENOMIC DNA]</scope>
    <source>
        <strain evidence="2 3">OSC145934</strain>
    </source>
</reference>
<feature type="region of interest" description="Disordered" evidence="1">
    <location>
        <begin position="636"/>
        <end position="694"/>
    </location>
</feature>
<proteinExistence type="predicted"/>